<keyword evidence="2" id="KW-1185">Reference proteome</keyword>
<gene>
    <name evidence="1" type="ORF">MHUMG1_09041</name>
</gene>
<protein>
    <submittedName>
        <fullName evidence="1">Uncharacterized protein</fullName>
    </submittedName>
</protein>
<reference evidence="1 2" key="1">
    <citation type="submission" date="2020-07" db="EMBL/GenBank/DDBJ databases">
        <title>Metarhizium humberi genome.</title>
        <authorList>
            <person name="Lysoe E."/>
        </authorList>
    </citation>
    <scope>NUCLEOTIDE SEQUENCE [LARGE SCALE GENOMIC DNA]</scope>
    <source>
        <strain evidence="1 2">ESALQ1638</strain>
    </source>
</reference>
<organism evidence="1 2">
    <name type="scientific">Metarhizium humberi</name>
    <dbReference type="NCBI Taxonomy" id="2596975"/>
    <lineage>
        <taxon>Eukaryota</taxon>
        <taxon>Fungi</taxon>
        <taxon>Dikarya</taxon>
        <taxon>Ascomycota</taxon>
        <taxon>Pezizomycotina</taxon>
        <taxon>Sordariomycetes</taxon>
        <taxon>Hypocreomycetidae</taxon>
        <taxon>Hypocreales</taxon>
        <taxon>Clavicipitaceae</taxon>
        <taxon>Metarhizium</taxon>
    </lineage>
</organism>
<dbReference type="Proteomes" id="UP000764110">
    <property type="component" value="Unassembled WGS sequence"/>
</dbReference>
<sequence>MPRIPYLFEDQEQVIQTETWRSYLWSNARTYQHCVVKSLTHVKNLHSELVHEYLQVIVEDTSTGIRTRLLAEREREQDQVIIGRWVSMHRKSALPYTSKSGLRSTRNAQPDNLPLPLYSLKFTGNKFNVIYLADILKNTTIAGGHYHLLSKNCYWFARTVYDTIPKLFSCVEKPWTFARWRGLFILFKKRAESTASEFEAQTKKSMVYLSDAVSKMFSTPQTAVSFQPWVKAVCDDSHSLLVDTEHATNDKIEPGLKLILKEYSGKEPDVKFNLDVEAVFEEVSQQRDSSGYKKIYKNCASHKTVEEVPLRDKDTVQFIPEKYPLTESQVTKMNEALEVMVGFVLSKCLENPDFSRVTKL</sequence>
<comment type="caution">
    <text evidence="1">The sequence shown here is derived from an EMBL/GenBank/DDBJ whole genome shotgun (WGS) entry which is preliminary data.</text>
</comment>
<dbReference type="EMBL" id="JACEFI010000022">
    <property type="protein sequence ID" value="KAH0593319.1"/>
    <property type="molecule type" value="Genomic_DNA"/>
</dbReference>
<name>A0A9P8M5R4_9HYPO</name>
<accession>A0A9P8M5R4</accession>
<dbReference type="AlphaFoldDB" id="A0A9P8M5R4"/>
<proteinExistence type="predicted"/>
<evidence type="ECO:0000313" key="2">
    <source>
        <dbReference type="Proteomes" id="UP000764110"/>
    </source>
</evidence>
<evidence type="ECO:0000313" key="1">
    <source>
        <dbReference type="EMBL" id="KAH0593319.1"/>
    </source>
</evidence>